<dbReference type="Pfam" id="PF08242">
    <property type="entry name" value="Methyltransf_12"/>
    <property type="match status" value="1"/>
</dbReference>
<dbReference type="Gene3D" id="3.40.50.150">
    <property type="entry name" value="Vaccinia Virus protein VP39"/>
    <property type="match status" value="1"/>
</dbReference>
<feature type="domain" description="Methyltransferase type 12" evidence="1">
    <location>
        <begin position="47"/>
        <end position="143"/>
    </location>
</feature>
<gene>
    <name evidence="2" type="ORF">ABNK63_05825</name>
</gene>
<dbReference type="InterPro" id="IPR029063">
    <property type="entry name" value="SAM-dependent_MTases_sf"/>
</dbReference>
<dbReference type="GO" id="GO:0008168">
    <property type="term" value="F:methyltransferase activity"/>
    <property type="evidence" value="ECO:0007669"/>
    <property type="project" value="UniProtKB-KW"/>
</dbReference>
<sequence>MDHRSRQRIASRYDNVIQRGYVRGKLAGDPVYAATAALLEESSLPLLDIGCGIGLLGQYLNTQGRKRRYFGLDHDPRKIASGRLAARRGGLEDLMELQHADAAELPSVQGDVTVLDVLHYLPASRQSDLLRSAARHLAPDGRLIIRNVLRERNWRFHATRIEEFFLHASGWIPGGPQHYPSASELRAPLEDVGLDVRIEPLRGRTPFNSYLIVARRPQA</sequence>
<reference evidence="2" key="1">
    <citation type="submission" date="2024-06" db="EMBL/GenBank/DDBJ databases">
        <authorList>
            <person name="Sun Y."/>
        </authorList>
    </citation>
    <scope>NUCLEOTIDE SEQUENCE</scope>
    <source>
        <strain evidence="2">IGA1.0</strain>
    </source>
</reference>
<proteinExistence type="predicted"/>
<dbReference type="AlphaFoldDB" id="A0AAU7QNU2"/>
<dbReference type="CDD" id="cd02440">
    <property type="entry name" value="AdoMet_MTases"/>
    <property type="match status" value="1"/>
</dbReference>
<dbReference type="SUPFAM" id="SSF53335">
    <property type="entry name" value="S-adenosyl-L-methionine-dependent methyltransferases"/>
    <property type="match status" value="1"/>
</dbReference>
<keyword evidence="2" id="KW-0489">Methyltransferase</keyword>
<dbReference type="RefSeq" id="WP_007804710.1">
    <property type="nucleotide sequence ID" value="NZ_CP157948.1"/>
</dbReference>
<dbReference type="EMBL" id="CP157948">
    <property type="protein sequence ID" value="XBS91157.1"/>
    <property type="molecule type" value="Genomic_DNA"/>
</dbReference>
<name>A0AAU7QNU2_9GAMM</name>
<organism evidence="2">
    <name type="scientific">Rhodanobacter sp. IGA1.0</name>
    <dbReference type="NCBI Taxonomy" id="3158582"/>
    <lineage>
        <taxon>Bacteria</taxon>
        <taxon>Pseudomonadati</taxon>
        <taxon>Pseudomonadota</taxon>
        <taxon>Gammaproteobacteria</taxon>
        <taxon>Lysobacterales</taxon>
        <taxon>Rhodanobacteraceae</taxon>
        <taxon>Rhodanobacter</taxon>
    </lineage>
</organism>
<accession>A0AAU7QNU2</accession>
<dbReference type="GO" id="GO:0032259">
    <property type="term" value="P:methylation"/>
    <property type="evidence" value="ECO:0007669"/>
    <property type="project" value="UniProtKB-KW"/>
</dbReference>
<dbReference type="InterPro" id="IPR013217">
    <property type="entry name" value="Methyltransf_12"/>
</dbReference>
<protein>
    <submittedName>
        <fullName evidence="2">Class I SAM-dependent methyltransferase</fullName>
        <ecNumber evidence="2">2.1.-.-</ecNumber>
    </submittedName>
</protein>
<dbReference type="EC" id="2.1.-.-" evidence="2"/>
<evidence type="ECO:0000259" key="1">
    <source>
        <dbReference type="Pfam" id="PF08242"/>
    </source>
</evidence>
<evidence type="ECO:0000313" key="2">
    <source>
        <dbReference type="EMBL" id="XBS91157.1"/>
    </source>
</evidence>
<keyword evidence="2" id="KW-0808">Transferase</keyword>